<dbReference type="Pfam" id="PF22803">
    <property type="entry name" value="GBD_Y3"/>
    <property type="match status" value="1"/>
</dbReference>
<evidence type="ECO:0000313" key="3">
    <source>
        <dbReference type="EMBL" id="KAK9415500.1"/>
    </source>
</evidence>
<dbReference type="Proteomes" id="UP001408356">
    <property type="component" value="Unassembled WGS sequence"/>
</dbReference>
<feature type="chain" id="PRO_5046342149" evidence="1">
    <location>
        <begin position="22"/>
        <end position="123"/>
    </location>
</feature>
<keyword evidence="1" id="KW-0732">Signal</keyword>
<name>A0ABR2UM57_9PEZI</name>
<evidence type="ECO:0000313" key="4">
    <source>
        <dbReference type="Proteomes" id="UP001408356"/>
    </source>
</evidence>
<protein>
    <submittedName>
        <fullName evidence="3">Ecp2 effector protein domain-containing protein</fullName>
    </submittedName>
</protein>
<dbReference type="InterPro" id="IPR054443">
    <property type="entry name" value="Y3-like_dom"/>
</dbReference>
<keyword evidence="4" id="KW-1185">Reference proteome</keyword>
<feature type="domain" description="Glycan binding protein Y3-like" evidence="2">
    <location>
        <begin position="38"/>
        <end position="121"/>
    </location>
</feature>
<accession>A0ABR2UM57</accession>
<sequence>MYTSFFLVITAASSVLGGCFSGGENWASQRSIALSNAQDICNTKFSKADWNAKGQSLAGCYNLDSEKQVDFILERIQDGHRDISASECYDGFQKQINNCDHGGSTSYSNWKYTADPNANSCAA</sequence>
<organism evidence="3 4">
    <name type="scientific">Seiridium unicorne</name>
    <dbReference type="NCBI Taxonomy" id="138068"/>
    <lineage>
        <taxon>Eukaryota</taxon>
        <taxon>Fungi</taxon>
        <taxon>Dikarya</taxon>
        <taxon>Ascomycota</taxon>
        <taxon>Pezizomycotina</taxon>
        <taxon>Sordariomycetes</taxon>
        <taxon>Xylariomycetidae</taxon>
        <taxon>Amphisphaeriales</taxon>
        <taxon>Sporocadaceae</taxon>
        <taxon>Seiridium</taxon>
    </lineage>
</organism>
<gene>
    <name evidence="3" type="ORF">SUNI508_10340</name>
</gene>
<proteinExistence type="predicted"/>
<evidence type="ECO:0000256" key="1">
    <source>
        <dbReference type="SAM" id="SignalP"/>
    </source>
</evidence>
<comment type="caution">
    <text evidence="3">The sequence shown here is derived from an EMBL/GenBank/DDBJ whole genome shotgun (WGS) entry which is preliminary data.</text>
</comment>
<evidence type="ECO:0000259" key="2">
    <source>
        <dbReference type="Pfam" id="PF22803"/>
    </source>
</evidence>
<reference evidence="3 4" key="1">
    <citation type="journal article" date="2024" name="J. Plant Pathol.">
        <title>Sequence and assembly of the genome of Seiridium unicorne, isolate CBS 538.82, causal agent of cypress canker disease.</title>
        <authorList>
            <person name="Scali E."/>
            <person name="Rocca G.D."/>
            <person name="Danti R."/>
            <person name="Garbelotto M."/>
            <person name="Barberini S."/>
            <person name="Baroncelli R."/>
            <person name="Emiliani G."/>
        </authorList>
    </citation>
    <scope>NUCLEOTIDE SEQUENCE [LARGE SCALE GENOMIC DNA]</scope>
    <source>
        <strain evidence="3 4">BM-138-508</strain>
    </source>
</reference>
<dbReference type="EMBL" id="JARVKF010000415">
    <property type="protein sequence ID" value="KAK9415500.1"/>
    <property type="molecule type" value="Genomic_DNA"/>
</dbReference>
<feature type="signal peptide" evidence="1">
    <location>
        <begin position="1"/>
        <end position="21"/>
    </location>
</feature>